<feature type="binding site" evidence="3">
    <location>
        <position position="64"/>
    </location>
    <ligand>
        <name>Mg(2+)</name>
        <dbReference type="ChEBI" id="CHEBI:18420"/>
        <label>1</label>
    </ligand>
</feature>
<dbReference type="PANTHER" id="PTHR16222">
    <property type="entry name" value="ADP-RIBOSYLGLYCOHYDROLASE"/>
    <property type="match status" value="1"/>
</dbReference>
<dbReference type="EMBL" id="ACCJ01000421">
    <property type="protein sequence ID" value="EEG52850.1"/>
    <property type="molecule type" value="Genomic_DNA"/>
</dbReference>
<comment type="similarity">
    <text evidence="1">Belongs to the ADP-ribosylglycohydrolase family.</text>
</comment>
<protein>
    <submittedName>
        <fullName evidence="4">ADP-ribosylglycohydrolase</fullName>
    </submittedName>
</protein>
<sequence length="341" mass="35739">MDYIEEKILGCLVGAAAGDALGAATEMRTRRQIEEKFGGRVKEFLTPPDDTFARGNMPGQVTDDFSLAYVTCLEILRHNGEITPEVSRAALLSWAEYNDFFQRFAGPTTRAAVEELRGNKPALPEGGFVLVNDNGKASNGGAMKISPVALFAAGDVDKAVRDAVVMCRWTHNNNIALSGATAVAAATAEAMKREATLQSVIDAGIYGAKKGFEIGSQTGKVLAGPSVEKRIQMAVEIGRGAGDMLTAMDEISDRIGCGLAAAEAVPASFGLLAAAKGDTMEAIYAGVNIGNDTDTIATMVGGILGALNGIGSLPKEYVEVLETKNNMDLRGMAGRIRGLMG</sequence>
<evidence type="ECO:0000313" key="4">
    <source>
        <dbReference type="EMBL" id="EEG52850.1"/>
    </source>
</evidence>
<dbReference type="SUPFAM" id="SSF101478">
    <property type="entry name" value="ADP-ribosylglycohydrolase"/>
    <property type="match status" value="1"/>
</dbReference>
<dbReference type="AlphaFoldDB" id="C0D745"/>
<feature type="binding site" evidence="3">
    <location>
        <position position="292"/>
    </location>
    <ligand>
        <name>Mg(2+)</name>
        <dbReference type="ChEBI" id="CHEBI:18420"/>
        <label>1</label>
    </ligand>
</feature>
<evidence type="ECO:0000256" key="2">
    <source>
        <dbReference type="ARBA" id="ARBA00022801"/>
    </source>
</evidence>
<gene>
    <name evidence="4" type="ORF">CLOSTASPAR_05092</name>
</gene>
<feature type="binding site" evidence="3">
    <location>
        <position position="295"/>
    </location>
    <ligand>
        <name>Mg(2+)</name>
        <dbReference type="ChEBI" id="CHEBI:18420"/>
        <label>1</label>
    </ligand>
</feature>
<accession>C0D745</accession>
<dbReference type="InterPro" id="IPR050792">
    <property type="entry name" value="ADP-ribosylglycohydrolase"/>
</dbReference>
<keyword evidence="5" id="KW-1185">Reference proteome</keyword>
<keyword evidence="3" id="KW-0479">Metal-binding</keyword>
<feature type="binding site" evidence="3">
    <location>
        <position position="63"/>
    </location>
    <ligand>
        <name>Mg(2+)</name>
        <dbReference type="ChEBI" id="CHEBI:18420"/>
        <label>1</label>
    </ligand>
</feature>
<dbReference type="RefSeq" id="WP_007716275.1">
    <property type="nucleotide sequence ID" value="NZ_CP102272.1"/>
</dbReference>
<dbReference type="GO" id="GO:0016787">
    <property type="term" value="F:hydrolase activity"/>
    <property type="evidence" value="ECO:0007669"/>
    <property type="project" value="UniProtKB-KW"/>
</dbReference>
<evidence type="ECO:0000256" key="3">
    <source>
        <dbReference type="PIRSR" id="PIRSR605502-1"/>
    </source>
</evidence>
<keyword evidence="2 4" id="KW-0378">Hydrolase</keyword>
<reference evidence="4 5" key="1">
    <citation type="submission" date="2009-01" db="EMBL/GenBank/DDBJ databases">
        <authorList>
            <person name="Fulton L."/>
            <person name="Clifton S."/>
            <person name="Fulton B."/>
            <person name="Xu J."/>
            <person name="Minx P."/>
            <person name="Pepin K.H."/>
            <person name="Johnson M."/>
            <person name="Bhonagiri V."/>
            <person name="Nash W.E."/>
            <person name="Mardis E.R."/>
            <person name="Wilson R.K."/>
        </authorList>
    </citation>
    <scope>NUCLEOTIDE SEQUENCE [LARGE SCALE GENOMIC DNA]</scope>
    <source>
        <strain evidence="4 5">DSM 15981</strain>
    </source>
</reference>
<evidence type="ECO:0000313" key="5">
    <source>
        <dbReference type="Proteomes" id="UP000004756"/>
    </source>
</evidence>
<organism evidence="4 5">
    <name type="scientific">[Clostridium] asparagiforme DSM 15981</name>
    <dbReference type="NCBI Taxonomy" id="518636"/>
    <lineage>
        <taxon>Bacteria</taxon>
        <taxon>Bacillati</taxon>
        <taxon>Bacillota</taxon>
        <taxon>Clostridia</taxon>
        <taxon>Lachnospirales</taxon>
        <taxon>Lachnospiraceae</taxon>
        <taxon>Enterocloster</taxon>
    </lineage>
</organism>
<name>C0D745_9FIRM</name>
<comment type="caution">
    <text evidence="4">The sequence shown here is derived from an EMBL/GenBank/DDBJ whole genome shotgun (WGS) entry which is preliminary data.</text>
</comment>
<keyword evidence="3" id="KW-0460">Magnesium</keyword>
<dbReference type="Proteomes" id="UP000004756">
    <property type="component" value="Unassembled WGS sequence"/>
</dbReference>
<feature type="binding site" evidence="3">
    <location>
        <position position="294"/>
    </location>
    <ligand>
        <name>Mg(2+)</name>
        <dbReference type="ChEBI" id="CHEBI:18420"/>
        <label>1</label>
    </ligand>
</feature>
<dbReference type="Gene3D" id="1.10.4080.10">
    <property type="entry name" value="ADP-ribosylation/Crystallin J1"/>
    <property type="match status" value="1"/>
</dbReference>
<dbReference type="GO" id="GO:0046872">
    <property type="term" value="F:metal ion binding"/>
    <property type="evidence" value="ECO:0007669"/>
    <property type="project" value="UniProtKB-KW"/>
</dbReference>
<comment type="cofactor">
    <cofactor evidence="3">
        <name>Mg(2+)</name>
        <dbReference type="ChEBI" id="CHEBI:18420"/>
    </cofactor>
    <text evidence="3">Binds 2 magnesium ions per subunit.</text>
</comment>
<evidence type="ECO:0000256" key="1">
    <source>
        <dbReference type="ARBA" id="ARBA00010702"/>
    </source>
</evidence>
<dbReference type="PANTHER" id="PTHR16222:SF24">
    <property type="entry name" value="ADP-RIBOSYLHYDROLASE ARH3"/>
    <property type="match status" value="1"/>
</dbReference>
<feature type="binding site" evidence="3">
    <location>
        <position position="62"/>
    </location>
    <ligand>
        <name>Mg(2+)</name>
        <dbReference type="ChEBI" id="CHEBI:18420"/>
        <label>1</label>
    </ligand>
</feature>
<dbReference type="InterPro" id="IPR036705">
    <property type="entry name" value="Ribosyl_crysJ1_sf"/>
</dbReference>
<reference evidence="4 5" key="2">
    <citation type="submission" date="2009-02" db="EMBL/GenBank/DDBJ databases">
        <title>Draft genome sequence of Clostridium asparagiforme (DSM 15981).</title>
        <authorList>
            <person name="Sudarsanam P."/>
            <person name="Ley R."/>
            <person name="Guruge J."/>
            <person name="Turnbaugh P.J."/>
            <person name="Mahowald M."/>
            <person name="Liep D."/>
            <person name="Gordon J."/>
        </authorList>
    </citation>
    <scope>NUCLEOTIDE SEQUENCE [LARGE SCALE GENOMIC DNA]</scope>
    <source>
        <strain evidence="4 5">DSM 15981</strain>
    </source>
</reference>
<dbReference type="InterPro" id="IPR005502">
    <property type="entry name" value="Ribosyl_crysJ1"/>
</dbReference>
<proteinExistence type="inferred from homology"/>
<dbReference type="Pfam" id="PF03747">
    <property type="entry name" value="ADP_ribosyl_GH"/>
    <property type="match status" value="1"/>
</dbReference>
<dbReference type="HOGENOM" id="CLU_024566_3_0_9"/>